<dbReference type="Gene3D" id="2.60.120.430">
    <property type="entry name" value="Galactose-binding lectin"/>
    <property type="match status" value="1"/>
</dbReference>
<dbReference type="AlphaFoldDB" id="F1TAY9"/>
<dbReference type="PANTHER" id="PTHR40446:SF2">
    <property type="entry name" value="N-ACETYLGLUCOSAMINE-1-PHOSPHODIESTER ALPHA-N-ACETYLGLUCOSAMINIDASE"/>
    <property type="match status" value="1"/>
</dbReference>
<reference evidence="3" key="1">
    <citation type="submission" date="2009-07" db="EMBL/GenBank/DDBJ databases">
        <authorList>
            <consortium name="US DOE Joint Genome Institute (JGI-PGF)"/>
            <person name="Lucas S."/>
            <person name="Copeland A."/>
            <person name="Lapidus A."/>
            <person name="Glavina del Rio T."/>
            <person name="Tice H."/>
            <person name="Bruce D."/>
            <person name="Goodwin L."/>
            <person name="Pitluck S."/>
            <person name="Larimer F."/>
            <person name="Land M.L."/>
            <person name="Mouttaki H."/>
            <person name="He Z."/>
            <person name="Zhou J."/>
            <person name="Hemme C.L."/>
        </authorList>
    </citation>
    <scope>NUCLEOTIDE SEQUENCE</scope>
    <source>
        <strain evidence="3">DSM 2782</strain>
    </source>
</reference>
<dbReference type="EMBL" id="ACXX02000004">
    <property type="protein sequence ID" value="EGD48193.1"/>
    <property type="molecule type" value="Genomic_DNA"/>
</dbReference>
<dbReference type="InterPro" id="IPR018711">
    <property type="entry name" value="NAGPA"/>
</dbReference>
<accession>F1TAY9</accession>
<organism evidence="3 4">
    <name type="scientific">Ruminiclostridium papyrosolvens DSM 2782</name>
    <dbReference type="NCBI Taxonomy" id="588581"/>
    <lineage>
        <taxon>Bacteria</taxon>
        <taxon>Bacillati</taxon>
        <taxon>Bacillota</taxon>
        <taxon>Clostridia</taxon>
        <taxon>Eubacteriales</taxon>
        <taxon>Oscillospiraceae</taxon>
        <taxon>Ruminiclostridium</taxon>
    </lineage>
</organism>
<keyword evidence="4" id="KW-1185">Reference proteome</keyword>
<evidence type="ECO:0000313" key="4">
    <source>
        <dbReference type="Proteomes" id="UP000003860"/>
    </source>
</evidence>
<evidence type="ECO:0000313" key="3">
    <source>
        <dbReference type="EMBL" id="EGD48193.1"/>
    </source>
</evidence>
<dbReference type="PANTHER" id="PTHR40446">
    <property type="entry name" value="N-ACETYLGLUCOSAMINE-1-PHOSPHODIESTER ALPHA-N-ACETYLGLUCOSAMINIDASE"/>
    <property type="match status" value="1"/>
</dbReference>
<gene>
    <name evidence="3" type="ORF">Cpap_2343</name>
</gene>
<dbReference type="Proteomes" id="UP000003860">
    <property type="component" value="Unassembled WGS sequence"/>
</dbReference>
<feature type="chain" id="PRO_5039661903" evidence="1">
    <location>
        <begin position="28"/>
        <end position="952"/>
    </location>
</feature>
<proteinExistence type="predicted"/>
<protein>
    <submittedName>
        <fullName evidence="3">Ig-like, group 2</fullName>
    </submittedName>
</protein>
<dbReference type="Pfam" id="PF09992">
    <property type="entry name" value="NAGPA"/>
    <property type="match status" value="1"/>
</dbReference>
<name>F1TAY9_9FIRM</name>
<evidence type="ECO:0000259" key="2">
    <source>
        <dbReference type="Pfam" id="PF09992"/>
    </source>
</evidence>
<feature type="signal peptide" evidence="1">
    <location>
        <begin position="1"/>
        <end position="27"/>
    </location>
</feature>
<comment type="caution">
    <text evidence="3">The sequence shown here is derived from an EMBL/GenBank/DDBJ whole genome shotgun (WGS) entry which is preliminary data.</text>
</comment>
<dbReference type="STRING" id="588581.Cpap_2343"/>
<dbReference type="OrthoDB" id="9809781at2"/>
<sequence length="952" mass="102511">MNKYIRRSLALLVILTLLLTSFSNVFGAQQLISQTVKKQTVTSGVTLENYDRFTTSGWIKSYVLRVDLSDKNVKVDTLVNKKSVVGSSTVLNLAKNSGAIAAVNGSFFDFGAKGSGNSYTYGPVVSSGQVDLAATRDSKDTATFSLNDLNEALFTYWNTKVELITPKGEKKIAASYNRYKGVFNGMTIVDAKWGAKTPGATAQYPDWIEMVVEDGVVKEFSENKPSIDMPKKGFVVLGSGSHIQYLKDTFKVGDPVDYSITMNVDTNKMTMALTGGAMLVKDDKVLNTFSHNPVSPSTRAARTAIGTSKDGKTLIIAAVDGKSSSSIGMTQSELASYMHELGCANALNLDGGGSTTLVSREQGTTGLSVQNRPSDGSQRGVGASLGIFSVAPQGPVDTLFVTSYEDKVFVNTSRAFNARGLDKYMNPVNINPNDIKWSVSGVKGTFKGNLFYPTTAGEAVVTAKIGENVVGTCPITVLESPSKLELNYDTLNINPGSSVTLTVKGWDKNGYTSSIPPANIKWSTGGNVGKVSSSNVFTANKSGGTGYVTATVGSAVVSCPVSIRMSGITKIIQDFNSAGINLITSPKSAKASYSLASNVYKSEKYSAKITYDFSTDLSVNKTAYLMLPNGGYTLEPTTSKLGMWVYSSAKKPIWIGATVYDSKGNYSSEYFAKGITWTGWKYLEVSLDDLNTPKKVTNVFAVQPKKGKSSGTVYFDNLTMVYTGYPAVDMSKAPKTTVLKDEHYKDSTVAGADSMTFSVFGQSTAYTASNKTQIDMLNKLAGQVSCSVNVSVLVGSNDGLTRSSIKVPQLSTAASYKSLDVNGSRLIQLNTAKGGLRLTNTNEWSWFINQLNSFNGNNVFVFLKEDPLKFNDTKEGQLLKETLTDYKKKTGKNVWVFYKGNSNSSYMDKGVKYVITAGFDSYGFSDSNKGAAKYAVVNVKGNSVTYQFKSFN</sequence>
<evidence type="ECO:0000256" key="1">
    <source>
        <dbReference type="SAM" id="SignalP"/>
    </source>
</evidence>
<keyword evidence="1" id="KW-0732">Signal</keyword>
<dbReference type="eggNOG" id="COG4632">
    <property type="taxonomic scope" value="Bacteria"/>
</dbReference>
<feature type="domain" description="Phosphodiester glycosidase" evidence="2">
    <location>
        <begin position="209"/>
        <end position="388"/>
    </location>
</feature>
<reference evidence="3" key="2">
    <citation type="submission" date="2011-01" db="EMBL/GenBank/DDBJ databases">
        <title>The Non-contiguous Finished genome of Clostridium papyrosolvens.</title>
        <authorList>
            <person name="Lucas S."/>
            <person name="Copeland A."/>
            <person name="Lapidus A."/>
            <person name="Cheng J.-F."/>
            <person name="Goodwin L."/>
            <person name="Pitluck S."/>
            <person name="Misra M."/>
            <person name="Chertkov O."/>
            <person name="Detter J.C."/>
            <person name="Han C."/>
            <person name="Tapia R."/>
            <person name="Land M."/>
            <person name="Hauser L."/>
            <person name="Kyrpides N."/>
            <person name="Ivanova N."/>
            <person name="Pagani I."/>
            <person name="Mouttaki H."/>
            <person name="He Z."/>
            <person name="Zhou J."/>
            <person name="Hemme C.L."/>
            <person name="Woyke T."/>
        </authorList>
    </citation>
    <scope>NUCLEOTIDE SEQUENCE [LARGE SCALE GENOMIC DNA]</scope>
    <source>
        <strain evidence="3">DSM 2782</strain>
    </source>
</reference>
<dbReference type="RefSeq" id="WP_004618236.1">
    <property type="nucleotide sequence ID" value="NZ_ACXX02000004.1"/>
</dbReference>